<dbReference type="GO" id="GO:0046872">
    <property type="term" value="F:metal ion binding"/>
    <property type="evidence" value="ECO:0007669"/>
    <property type="project" value="UniProtKB-KW"/>
</dbReference>
<dbReference type="Gene3D" id="3.40.50.11860">
    <property type="entry name" value="Diphthamide synthesis DPH1/DPH2 domain 3"/>
    <property type="match status" value="1"/>
</dbReference>
<dbReference type="SFLD" id="SFLDG01121">
    <property type="entry name" value="Diphthamide_biosynthesis"/>
    <property type="match status" value="1"/>
</dbReference>
<dbReference type="InterPro" id="IPR010014">
    <property type="entry name" value="DHP2"/>
</dbReference>
<evidence type="ECO:0000256" key="8">
    <source>
        <dbReference type="RuleBase" id="RU364133"/>
    </source>
</evidence>
<dbReference type="STRING" id="34508.A0A4U8US95"/>
<dbReference type="GO" id="GO:0051536">
    <property type="term" value="F:iron-sulfur cluster binding"/>
    <property type="evidence" value="ECO:0007669"/>
    <property type="project" value="UniProtKB-KW"/>
</dbReference>
<evidence type="ECO:0000256" key="4">
    <source>
        <dbReference type="ARBA" id="ARBA00021914"/>
    </source>
</evidence>
<name>A0A4U8US95_STECR</name>
<dbReference type="EMBL" id="CM016762">
    <property type="protein sequence ID" value="TMS35435.1"/>
    <property type="molecule type" value="Genomic_DNA"/>
</dbReference>
<evidence type="ECO:0000256" key="3">
    <source>
        <dbReference type="ARBA" id="ARBA00006179"/>
    </source>
</evidence>
<gene>
    <name evidence="9" type="ORF">L596_002841</name>
</gene>
<dbReference type="NCBIfam" id="TIGR00272">
    <property type="entry name" value="DPH2"/>
    <property type="match status" value="1"/>
</dbReference>
<evidence type="ECO:0000256" key="7">
    <source>
        <dbReference type="ARBA" id="ARBA00023014"/>
    </source>
</evidence>
<comment type="similarity">
    <text evidence="3 8">Belongs to the DPH1/DPH2 family. DPH2 subfamily.</text>
</comment>
<keyword evidence="10" id="KW-1185">Reference proteome</keyword>
<dbReference type="InterPro" id="IPR042265">
    <property type="entry name" value="DPH1/DPH2_3"/>
</dbReference>
<evidence type="ECO:0000313" key="10">
    <source>
        <dbReference type="Proteomes" id="UP000298663"/>
    </source>
</evidence>
<reference evidence="9 10" key="2">
    <citation type="journal article" date="2019" name="G3 (Bethesda)">
        <title>Hybrid Assembly of the Genome of the Entomopathogenic Nematode Steinernema carpocapsae Identifies the X-Chromosome.</title>
        <authorList>
            <person name="Serra L."/>
            <person name="Macchietto M."/>
            <person name="Macias-Munoz A."/>
            <person name="McGill C.J."/>
            <person name="Rodriguez I.M."/>
            <person name="Rodriguez B."/>
            <person name="Murad R."/>
            <person name="Mortazavi A."/>
        </authorList>
    </citation>
    <scope>NUCLEOTIDE SEQUENCE [LARGE SCALE GENOMIC DNA]</scope>
    <source>
        <strain evidence="9 10">ALL</strain>
    </source>
</reference>
<accession>A0A4U8US95</accession>
<dbReference type="FunFam" id="3.40.50.11860:FF:000001">
    <property type="entry name" value="2-(3-amino-3-carboxypropyl)histidine synthase subunit 2"/>
    <property type="match status" value="1"/>
</dbReference>
<dbReference type="EMBL" id="AZBU02000001">
    <property type="protein sequence ID" value="TMS35435.1"/>
    <property type="molecule type" value="Genomic_DNA"/>
</dbReference>
<organism evidence="9 10">
    <name type="scientific">Steinernema carpocapsae</name>
    <name type="common">Entomopathogenic nematode</name>
    <dbReference type="NCBI Taxonomy" id="34508"/>
    <lineage>
        <taxon>Eukaryota</taxon>
        <taxon>Metazoa</taxon>
        <taxon>Ecdysozoa</taxon>
        <taxon>Nematoda</taxon>
        <taxon>Chromadorea</taxon>
        <taxon>Rhabditida</taxon>
        <taxon>Tylenchina</taxon>
        <taxon>Panagrolaimomorpha</taxon>
        <taxon>Strongyloidoidea</taxon>
        <taxon>Steinernematidae</taxon>
        <taxon>Steinernema</taxon>
    </lineage>
</organism>
<comment type="function">
    <text evidence="8">Required for the first step of diphthamide biosynthesis, a post-translational modification of histidine which occurs in elongation factor 2. DPH1 and DPH2 transfer a 3-amino-3-carboxypropyl (ACP) group from S-adenosyl-L-methionine (SAM) to a histidine residue, the reaction is assisted by a reduction system comprising DPH3 and a NADH-dependent reductase. Facilitates the reduction of the catalytic iron-sulfur cluster found in the DPH1 subunit.</text>
</comment>
<dbReference type="SFLD" id="SFLDS00032">
    <property type="entry name" value="Radical_SAM_3-amino-3-carboxyp"/>
    <property type="match status" value="1"/>
</dbReference>
<dbReference type="GO" id="GO:0090560">
    <property type="term" value="F:2-(3-amino-3-carboxypropyl)histidine synthase activity"/>
    <property type="evidence" value="ECO:0007669"/>
    <property type="project" value="InterPro"/>
</dbReference>
<dbReference type="GO" id="GO:0017183">
    <property type="term" value="P:protein histidyl modification to diphthamide"/>
    <property type="evidence" value="ECO:0007669"/>
    <property type="project" value="UniProtKB-UniPathway"/>
</dbReference>
<dbReference type="PANTHER" id="PTHR10762">
    <property type="entry name" value="DIPHTHAMIDE BIOSYNTHESIS PROTEIN"/>
    <property type="match status" value="1"/>
</dbReference>
<dbReference type="OrthoDB" id="449241at2759"/>
<keyword evidence="6 8" id="KW-0408">Iron</keyword>
<dbReference type="Proteomes" id="UP000298663">
    <property type="component" value="Chromosome X"/>
</dbReference>
<comment type="caution">
    <text evidence="9">The sequence shown here is derived from an EMBL/GenBank/DDBJ whole genome shotgun (WGS) entry which is preliminary data.</text>
</comment>
<protein>
    <recommendedName>
        <fullName evidence="4 8">2-(3-amino-3-carboxypropyl)histidine synthase subunit 2</fullName>
    </recommendedName>
</protein>
<evidence type="ECO:0000256" key="6">
    <source>
        <dbReference type="ARBA" id="ARBA00023004"/>
    </source>
</evidence>
<dbReference type="Gene3D" id="3.40.50.11840">
    <property type="entry name" value="Diphthamide synthesis DPH1/DPH2 domain 1"/>
    <property type="match status" value="1"/>
</dbReference>
<sequence>MAAPKLFSEDHVTDYEFRFSKVDEFVSNLISSLSHERKREFFEVEACTAWIHKNGYKRIALQLPDAYLCLSSFLAAEIEAATSAKTFILADTSYRSCCVDFVAAEHSSTDCLIHFGDACLSAPSDKIPVFYVFGNLPLNKETLRSGVSALRESESRNVVLLVDTLFIRSAAEILSECQKCLPEHNIRACPLSSNQSDSHKFGRIVPELAKNSEDYILLFVGLQDSPLSTLWLMTYPSCSVVLHYNPLSGSSSGLTSRSQFRDLMKRMHFSEKVKDAKTIGLVVGTLGVHRYRESMQRMRDLCKAARKKLYVMSVGKINVPKLANFSTDIDAFVLLSCPYGVMLDTKEYHKPIVCYFEAEVGLNPGKEWALGKDWTPDFSEILDAEIGTIKGDDADVSLVTNRIRTTEMFEENADADGNMQIAVVTAGDHFNDRLWKGLDAFCDTGNASLTMEQGRSGIAADYGEL</sequence>
<dbReference type="NCBIfam" id="TIGR00322">
    <property type="entry name" value="diphth2_R"/>
    <property type="match status" value="1"/>
</dbReference>
<dbReference type="Pfam" id="PF01866">
    <property type="entry name" value="Diphthamide_syn"/>
    <property type="match status" value="1"/>
</dbReference>
<dbReference type="AlphaFoldDB" id="A0A4U8US95"/>
<keyword evidence="5 8" id="KW-0479">Metal-binding</keyword>
<evidence type="ECO:0000313" key="9">
    <source>
        <dbReference type="EMBL" id="TMS35435.1"/>
    </source>
</evidence>
<dbReference type="UniPathway" id="UPA00559"/>
<keyword evidence="7 8" id="KW-0411">Iron-sulfur</keyword>
<evidence type="ECO:0000256" key="5">
    <source>
        <dbReference type="ARBA" id="ARBA00022723"/>
    </source>
</evidence>
<reference evidence="9 10" key="1">
    <citation type="journal article" date="2015" name="Genome Biol.">
        <title>Comparative genomics of Steinernema reveals deeply conserved gene regulatory networks.</title>
        <authorList>
            <person name="Dillman A.R."/>
            <person name="Macchietto M."/>
            <person name="Porter C.F."/>
            <person name="Rogers A."/>
            <person name="Williams B."/>
            <person name="Antoshechkin I."/>
            <person name="Lee M.M."/>
            <person name="Goodwin Z."/>
            <person name="Lu X."/>
            <person name="Lewis E.E."/>
            <person name="Goodrich-Blair H."/>
            <person name="Stock S.P."/>
            <person name="Adams B.J."/>
            <person name="Sternberg P.W."/>
            <person name="Mortazavi A."/>
        </authorList>
    </citation>
    <scope>NUCLEOTIDE SEQUENCE [LARGE SCALE GENOMIC DNA]</scope>
    <source>
        <strain evidence="9 10">ALL</strain>
    </source>
</reference>
<dbReference type="InterPro" id="IPR042263">
    <property type="entry name" value="DPH1/DPH2_1"/>
</dbReference>
<evidence type="ECO:0000256" key="2">
    <source>
        <dbReference type="ARBA" id="ARBA00005156"/>
    </source>
</evidence>
<evidence type="ECO:0000256" key="1">
    <source>
        <dbReference type="ARBA" id="ARBA00001966"/>
    </source>
</evidence>
<comment type="pathway">
    <text evidence="2 8">Protein modification; peptidyl-diphthamide biosynthesis.</text>
</comment>
<dbReference type="InterPro" id="IPR016435">
    <property type="entry name" value="DPH1/DPH2"/>
</dbReference>
<comment type="cofactor">
    <cofactor evidence="1">
        <name>[4Fe-4S] cluster</name>
        <dbReference type="ChEBI" id="CHEBI:49883"/>
    </cofactor>
</comment>
<proteinExistence type="inferred from homology"/>
<dbReference type="PANTHER" id="PTHR10762:SF2">
    <property type="entry name" value="2-(3-AMINO-3-CARBOXYPROPYL)HISTIDINE SYNTHASE SUBUNIT 2"/>
    <property type="match status" value="1"/>
</dbReference>